<dbReference type="OMA" id="NTEAHEW"/>
<evidence type="ECO:0000313" key="3">
    <source>
        <dbReference type="Proteomes" id="UP000195402"/>
    </source>
</evidence>
<gene>
    <name evidence="2" type="ORF">BVC80_1623g19</name>
</gene>
<dbReference type="EMBL" id="MVGT01003328">
    <property type="protein sequence ID" value="OVA04270.1"/>
    <property type="molecule type" value="Genomic_DNA"/>
</dbReference>
<organism evidence="2 3">
    <name type="scientific">Macleaya cordata</name>
    <name type="common">Five-seeded plume-poppy</name>
    <name type="synonym">Bocconia cordata</name>
    <dbReference type="NCBI Taxonomy" id="56857"/>
    <lineage>
        <taxon>Eukaryota</taxon>
        <taxon>Viridiplantae</taxon>
        <taxon>Streptophyta</taxon>
        <taxon>Embryophyta</taxon>
        <taxon>Tracheophyta</taxon>
        <taxon>Spermatophyta</taxon>
        <taxon>Magnoliopsida</taxon>
        <taxon>Ranunculales</taxon>
        <taxon>Papaveraceae</taxon>
        <taxon>Papaveroideae</taxon>
        <taxon>Macleaya</taxon>
    </lineage>
</organism>
<dbReference type="InParanoid" id="A0A200Q1C4"/>
<evidence type="ECO:0000256" key="1">
    <source>
        <dbReference type="SAM" id="MobiDB-lite"/>
    </source>
</evidence>
<dbReference type="PANTHER" id="PTHR31973">
    <property type="entry name" value="POLYPROTEIN, PUTATIVE-RELATED"/>
    <property type="match status" value="1"/>
</dbReference>
<feature type="region of interest" description="Disordered" evidence="1">
    <location>
        <begin position="176"/>
        <end position="198"/>
    </location>
</feature>
<keyword evidence="3" id="KW-1185">Reference proteome</keyword>
<dbReference type="STRING" id="56857.A0A200Q1C4"/>
<proteinExistence type="predicted"/>
<evidence type="ECO:0008006" key="4">
    <source>
        <dbReference type="Google" id="ProtNLM"/>
    </source>
</evidence>
<dbReference type="PANTHER" id="PTHR31973:SF166">
    <property type="entry name" value="OS10G0104700 PROTEIN"/>
    <property type="match status" value="1"/>
</dbReference>
<sequence length="221" mass="25303">MGGNPVQAFCDRTPFECWANTYFVGNSYGELCSNVAESFNAWIRKERYLPITAMVDQIRSKVMMLMSDRREISVGWTSILCPELEKKLEEKISAVHSERSQSVDLSRSSCTCNQWKIQGFPCERAVCCIQSIGESVYDYIDPYFTSDYFHRSYSYAIEPIPNFDMPRVISEVATIEPPDTRKGPGMPRVNRIPNTGSSSKRERLCSRCRTYVHHNRSTCAT</sequence>
<evidence type="ECO:0000313" key="2">
    <source>
        <dbReference type="EMBL" id="OVA04270.1"/>
    </source>
</evidence>
<dbReference type="AlphaFoldDB" id="A0A200Q1C4"/>
<accession>A0A200Q1C4</accession>
<reference evidence="2 3" key="1">
    <citation type="journal article" date="2017" name="Mol. Plant">
        <title>The Genome of Medicinal Plant Macleaya cordata Provides New Insights into Benzylisoquinoline Alkaloids Metabolism.</title>
        <authorList>
            <person name="Liu X."/>
            <person name="Liu Y."/>
            <person name="Huang P."/>
            <person name="Ma Y."/>
            <person name="Qing Z."/>
            <person name="Tang Q."/>
            <person name="Cao H."/>
            <person name="Cheng P."/>
            <person name="Zheng Y."/>
            <person name="Yuan Z."/>
            <person name="Zhou Y."/>
            <person name="Liu J."/>
            <person name="Tang Z."/>
            <person name="Zhuo Y."/>
            <person name="Zhang Y."/>
            <person name="Yu L."/>
            <person name="Huang J."/>
            <person name="Yang P."/>
            <person name="Peng Q."/>
            <person name="Zhang J."/>
            <person name="Jiang W."/>
            <person name="Zhang Z."/>
            <person name="Lin K."/>
            <person name="Ro D.K."/>
            <person name="Chen X."/>
            <person name="Xiong X."/>
            <person name="Shang Y."/>
            <person name="Huang S."/>
            <person name="Zeng J."/>
        </authorList>
    </citation>
    <scope>NUCLEOTIDE SEQUENCE [LARGE SCALE GENOMIC DNA]</scope>
    <source>
        <strain evidence="3">cv. BLH2017</strain>
        <tissue evidence="2">Root</tissue>
    </source>
</reference>
<dbReference type="Proteomes" id="UP000195402">
    <property type="component" value="Unassembled WGS sequence"/>
</dbReference>
<comment type="caution">
    <text evidence="2">The sequence shown here is derived from an EMBL/GenBank/DDBJ whole genome shotgun (WGS) entry which is preliminary data.</text>
</comment>
<name>A0A200Q1C4_MACCD</name>
<dbReference type="OrthoDB" id="1895098at2759"/>
<protein>
    <recommendedName>
        <fullName evidence="4">Zinc finger protein</fullName>
    </recommendedName>
</protein>